<feature type="region of interest" description="Disordered" evidence="1">
    <location>
        <begin position="72"/>
        <end position="98"/>
    </location>
</feature>
<evidence type="ECO:0000313" key="3">
    <source>
        <dbReference type="EMBL" id="KAJ1190494.1"/>
    </source>
</evidence>
<evidence type="ECO:0000256" key="2">
    <source>
        <dbReference type="SAM" id="SignalP"/>
    </source>
</evidence>
<dbReference type="Proteomes" id="UP001066276">
    <property type="component" value="Chromosome 3_1"/>
</dbReference>
<proteinExistence type="predicted"/>
<comment type="caution">
    <text evidence="3">The sequence shown here is derived from an EMBL/GenBank/DDBJ whole genome shotgun (WGS) entry which is preliminary data.</text>
</comment>
<feature type="chain" id="PRO_5043395318" evidence="2">
    <location>
        <begin position="27"/>
        <end position="128"/>
    </location>
</feature>
<reference evidence="3" key="1">
    <citation type="journal article" date="2022" name="bioRxiv">
        <title>Sequencing and chromosome-scale assembly of the giantPleurodeles waltlgenome.</title>
        <authorList>
            <person name="Brown T."/>
            <person name="Elewa A."/>
            <person name="Iarovenko S."/>
            <person name="Subramanian E."/>
            <person name="Araus A.J."/>
            <person name="Petzold A."/>
            <person name="Susuki M."/>
            <person name="Suzuki K.-i.T."/>
            <person name="Hayashi T."/>
            <person name="Toyoda A."/>
            <person name="Oliveira C."/>
            <person name="Osipova E."/>
            <person name="Leigh N.D."/>
            <person name="Simon A."/>
            <person name="Yun M.H."/>
        </authorList>
    </citation>
    <scope>NUCLEOTIDE SEQUENCE</scope>
    <source>
        <strain evidence="3">20211129_DDA</strain>
        <tissue evidence="3">Liver</tissue>
    </source>
</reference>
<organism evidence="3 4">
    <name type="scientific">Pleurodeles waltl</name>
    <name type="common">Iberian ribbed newt</name>
    <dbReference type="NCBI Taxonomy" id="8319"/>
    <lineage>
        <taxon>Eukaryota</taxon>
        <taxon>Metazoa</taxon>
        <taxon>Chordata</taxon>
        <taxon>Craniata</taxon>
        <taxon>Vertebrata</taxon>
        <taxon>Euteleostomi</taxon>
        <taxon>Amphibia</taxon>
        <taxon>Batrachia</taxon>
        <taxon>Caudata</taxon>
        <taxon>Salamandroidea</taxon>
        <taxon>Salamandridae</taxon>
        <taxon>Pleurodelinae</taxon>
        <taxon>Pleurodeles</taxon>
    </lineage>
</organism>
<gene>
    <name evidence="3" type="ORF">NDU88_007232</name>
</gene>
<protein>
    <submittedName>
        <fullName evidence="3">Uncharacterized protein</fullName>
    </submittedName>
</protein>
<name>A0AAV7URB5_PLEWA</name>
<keyword evidence="2" id="KW-0732">Signal</keyword>
<dbReference type="EMBL" id="JANPWB010000005">
    <property type="protein sequence ID" value="KAJ1190494.1"/>
    <property type="molecule type" value="Genomic_DNA"/>
</dbReference>
<evidence type="ECO:0000313" key="4">
    <source>
        <dbReference type="Proteomes" id="UP001066276"/>
    </source>
</evidence>
<feature type="signal peptide" evidence="2">
    <location>
        <begin position="1"/>
        <end position="26"/>
    </location>
</feature>
<keyword evidence="4" id="KW-1185">Reference proteome</keyword>
<evidence type="ECO:0000256" key="1">
    <source>
        <dbReference type="SAM" id="MobiDB-lite"/>
    </source>
</evidence>
<accession>A0AAV7URB5</accession>
<dbReference type="AlphaFoldDB" id="A0AAV7URB5"/>
<sequence>MPCVGALPRTLRALALQFGLCLGVRGEKSARDTSPPDTVFFITAHLHTCIDQLGSSGAKPFISAIHHLVAGRSESRQKPDRVPVEASVETPEEEMRQLRVKKKGDKVIGFMGARHFVASPPESRIGQH</sequence>
<feature type="compositionally biased region" description="Basic and acidic residues" evidence="1">
    <location>
        <begin position="73"/>
        <end position="83"/>
    </location>
</feature>